<dbReference type="CDD" id="cd12322">
    <property type="entry name" value="RRM2_TDP43"/>
    <property type="match status" value="1"/>
</dbReference>
<dbReference type="SMART" id="SM00360">
    <property type="entry name" value="RRM"/>
    <property type="match status" value="2"/>
</dbReference>
<evidence type="ECO:0000259" key="16">
    <source>
        <dbReference type="PROSITE" id="PS50102"/>
    </source>
</evidence>
<feature type="compositionally biased region" description="Gly residues" evidence="15">
    <location>
        <begin position="457"/>
        <end position="520"/>
    </location>
</feature>
<name>A0A7R9D509_TIMPO</name>
<dbReference type="CDD" id="cd19609">
    <property type="entry name" value="NTD_TDP-43"/>
    <property type="match status" value="1"/>
</dbReference>
<dbReference type="GO" id="GO:0000785">
    <property type="term" value="C:chromatin"/>
    <property type="evidence" value="ECO:0007669"/>
    <property type="project" value="TreeGrafter"/>
</dbReference>
<sequence length="546" mass="59341">MANMKQNVTCGRNKPPPSRSSCYNLGRTRVPVGADLPSTSTMHSMQTQDRKGELKEVNPHLRGRRVENYFRKSHPPVHQTEIRTSISPSSAVELNTTSALANYATEAGTKPNSEFALSDSQQMTISSVTLLPLTNRYSYVSSNMIIDYNLRVSELNTKMSSYLQVAEDEGEEPIELPTEDDSTLLLSTLSAQFPGTCGLKYRNPESRTMRGVRLVEGRLHPPENGWGNCVYYCVFPKENKRKSDDHLENSTAKTKRMETKLKCSDLIVLGLPWKTTEQQLREYFESFGEVIMVQVKKDPKTGQSKGFGFIRFGSYESQMRVLAQRHMIDGRWCDVKIPNSKEGHVQQVPCKVFVGRCTEDMQPDDLREYFAKYGEVTDVFIPKPFRAFAFVTFLDPEVAQGLCGEDHIIKGISVHVSNAAPKTDPNGRSYYGGGQGGVAAALNQAGWGLIGNFQGNQGPGGGGDGGPQGFGNPGNAGFGGAPGGPQQGGGQGQGGGFLSWMNQGGGGGGGGDEGQGGGTPGSNNPQPPGTWSQRGNKQPDNFLKYE</sequence>
<evidence type="ECO:0000256" key="6">
    <source>
        <dbReference type="ARBA" id="ARBA00022737"/>
    </source>
</evidence>
<keyword evidence="5" id="KW-0507">mRNA processing</keyword>
<feature type="region of interest" description="Disordered" evidence="15">
    <location>
        <begin position="1"/>
        <end position="25"/>
    </location>
</feature>
<dbReference type="GO" id="GO:0005654">
    <property type="term" value="C:nucleoplasm"/>
    <property type="evidence" value="ECO:0007669"/>
    <property type="project" value="TreeGrafter"/>
</dbReference>
<keyword evidence="4" id="KW-0678">Repressor</keyword>
<dbReference type="SUPFAM" id="SSF54928">
    <property type="entry name" value="RNA-binding domain, RBD"/>
    <property type="match status" value="2"/>
</dbReference>
<keyword evidence="7 14" id="KW-0694">RNA-binding</keyword>
<evidence type="ECO:0000256" key="4">
    <source>
        <dbReference type="ARBA" id="ARBA00022491"/>
    </source>
</evidence>
<dbReference type="GO" id="GO:0003690">
    <property type="term" value="F:double-stranded DNA binding"/>
    <property type="evidence" value="ECO:0007669"/>
    <property type="project" value="UniProtKB-ARBA"/>
</dbReference>
<organism evidence="17">
    <name type="scientific">Timema poppense</name>
    <name type="common">Walking stick</name>
    <dbReference type="NCBI Taxonomy" id="170557"/>
    <lineage>
        <taxon>Eukaryota</taxon>
        <taxon>Metazoa</taxon>
        <taxon>Ecdysozoa</taxon>
        <taxon>Arthropoda</taxon>
        <taxon>Hexapoda</taxon>
        <taxon>Insecta</taxon>
        <taxon>Pterygota</taxon>
        <taxon>Neoptera</taxon>
        <taxon>Polyneoptera</taxon>
        <taxon>Phasmatodea</taxon>
        <taxon>Timematodea</taxon>
        <taxon>Timematoidea</taxon>
        <taxon>Timematidae</taxon>
        <taxon>Timema</taxon>
    </lineage>
</organism>
<evidence type="ECO:0000256" key="8">
    <source>
        <dbReference type="ARBA" id="ARBA00023015"/>
    </source>
</evidence>
<evidence type="ECO:0000256" key="12">
    <source>
        <dbReference type="ARBA" id="ARBA00023187"/>
    </source>
</evidence>
<dbReference type="CDD" id="cd12321">
    <property type="entry name" value="RRM1_TDP43"/>
    <property type="match status" value="1"/>
</dbReference>
<evidence type="ECO:0000256" key="3">
    <source>
        <dbReference type="ARBA" id="ARBA00018889"/>
    </source>
</evidence>
<feature type="domain" description="RRM" evidence="16">
    <location>
        <begin position="350"/>
        <end position="421"/>
    </location>
</feature>
<dbReference type="PANTHER" id="PTHR48033">
    <property type="entry name" value="RNA-BINDING (RRM/RBD/RNP MOTIFS) FAMILY PROTEIN"/>
    <property type="match status" value="1"/>
</dbReference>
<keyword evidence="10" id="KW-0496">Mitochondrion</keyword>
<dbReference type="GO" id="GO:0010468">
    <property type="term" value="P:regulation of gene expression"/>
    <property type="evidence" value="ECO:0007669"/>
    <property type="project" value="TreeGrafter"/>
</dbReference>
<keyword evidence="11" id="KW-0804">Transcription</keyword>
<keyword evidence="9" id="KW-0238">DNA-binding</keyword>
<accession>A0A7R9D509</accession>
<evidence type="ECO:0000313" key="17">
    <source>
        <dbReference type="EMBL" id="CAD7408235.1"/>
    </source>
</evidence>
<evidence type="ECO:0000256" key="11">
    <source>
        <dbReference type="ARBA" id="ARBA00023163"/>
    </source>
</evidence>
<evidence type="ECO:0000256" key="10">
    <source>
        <dbReference type="ARBA" id="ARBA00023128"/>
    </source>
</evidence>
<dbReference type="GO" id="GO:0005739">
    <property type="term" value="C:mitochondrion"/>
    <property type="evidence" value="ECO:0007669"/>
    <property type="project" value="UniProtKB-SubCell"/>
</dbReference>
<dbReference type="EMBL" id="OD003601">
    <property type="protein sequence ID" value="CAD7408235.1"/>
    <property type="molecule type" value="Genomic_DNA"/>
</dbReference>
<dbReference type="InterPro" id="IPR000504">
    <property type="entry name" value="RRM_dom"/>
</dbReference>
<dbReference type="Pfam" id="PF00076">
    <property type="entry name" value="RRM_1"/>
    <property type="match status" value="2"/>
</dbReference>
<feature type="domain" description="RRM" evidence="16">
    <location>
        <begin position="264"/>
        <end position="342"/>
    </location>
</feature>
<dbReference type="GO" id="GO:0006397">
    <property type="term" value="P:mRNA processing"/>
    <property type="evidence" value="ECO:0007669"/>
    <property type="project" value="UniProtKB-KW"/>
</dbReference>
<dbReference type="Gene3D" id="3.30.70.330">
    <property type="match status" value="2"/>
</dbReference>
<gene>
    <name evidence="17" type="ORF">TPSB3V08_LOCUS6256</name>
</gene>
<proteinExistence type="predicted"/>
<keyword evidence="6" id="KW-0677">Repeat</keyword>
<dbReference type="PROSITE" id="PS50102">
    <property type="entry name" value="RRM"/>
    <property type="match status" value="2"/>
</dbReference>
<dbReference type="InterPro" id="IPR012677">
    <property type="entry name" value="Nucleotide-bd_a/b_plait_sf"/>
</dbReference>
<evidence type="ECO:0000256" key="7">
    <source>
        <dbReference type="ARBA" id="ARBA00022884"/>
    </source>
</evidence>
<evidence type="ECO:0000256" key="1">
    <source>
        <dbReference type="ARBA" id="ARBA00004123"/>
    </source>
</evidence>
<evidence type="ECO:0000256" key="15">
    <source>
        <dbReference type="SAM" id="MobiDB-lite"/>
    </source>
</evidence>
<reference evidence="17" key="1">
    <citation type="submission" date="2020-11" db="EMBL/GenBank/DDBJ databases">
        <authorList>
            <person name="Tran Van P."/>
        </authorList>
    </citation>
    <scope>NUCLEOTIDE SEQUENCE</scope>
</reference>
<dbReference type="InterPro" id="IPR035979">
    <property type="entry name" value="RBD_domain_sf"/>
</dbReference>
<dbReference type="AlphaFoldDB" id="A0A7R9D509"/>
<evidence type="ECO:0000256" key="2">
    <source>
        <dbReference type="ARBA" id="ARBA00004173"/>
    </source>
</evidence>
<feature type="compositionally biased region" description="Polar residues" evidence="15">
    <location>
        <begin position="529"/>
        <end position="539"/>
    </location>
</feature>
<dbReference type="PANTHER" id="PTHR48033:SF9">
    <property type="entry name" value="TAR DNA-BINDING PROTEIN 43"/>
    <property type="match status" value="1"/>
</dbReference>
<keyword evidence="13" id="KW-0539">Nucleus</keyword>
<feature type="region of interest" description="Disordered" evidence="15">
    <location>
        <begin position="453"/>
        <end position="546"/>
    </location>
</feature>
<dbReference type="InterPro" id="IPR041105">
    <property type="entry name" value="TDP-43_N"/>
</dbReference>
<keyword evidence="12" id="KW-0508">mRNA splicing</keyword>
<keyword evidence="8" id="KW-0805">Transcription regulation</keyword>
<dbReference type="GO" id="GO:0008380">
    <property type="term" value="P:RNA splicing"/>
    <property type="evidence" value="ECO:0007669"/>
    <property type="project" value="UniProtKB-KW"/>
</dbReference>
<comment type="subcellular location">
    <subcellularLocation>
        <location evidence="2">Mitochondrion</location>
    </subcellularLocation>
    <subcellularLocation>
        <location evidence="1">Nucleus</location>
    </subcellularLocation>
</comment>
<evidence type="ECO:0000256" key="9">
    <source>
        <dbReference type="ARBA" id="ARBA00023125"/>
    </source>
</evidence>
<dbReference type="GO" id="GO:0003723">
    <property type="term" value="F:RNA binding"/>
    <property type="evidence" value="ECO:0007669"/>
    <property type="project" value="UniProtKB-UniRule"/>
</dbReference>
<dbReference type="FunFam" id="3.30.70.330:FF:000098">
    <property type="entry name" value="TAR DNA-binding protein 43"/>
    <property type="match status" value="1"/>
</dbReference>
<evidence type="ECO:0000256" key="13">
    <source>
        <dbReference type="ARBA" id="ARBA00023242"/>
    </source>
</evidence>
<evidence type="ECO:0000256" key="14">
    <source>
        <dbReference type="PROSITE-ProRule" id="PRU00176"/>
    </source>
</evidence>
<dbReference type="Pfam" id="PF18694">
    <property type="entry name" value="TDP-43_N"/>
    <property type="match status" value="1"/>
</dbReference>
<protein>
    <recommendedName>
        <fullName evidence="3">TAR DNA-binding protein 43</fullName>
    </recommendedName>
</protein>
<feature type="compositionally biased region" description="Polar residues" evidence="15">
    <location>
        <begin position="1"/>
        <end position="10"/>
    </location>
</feature>
<evidence type="ECO:0000256" key="5">
    <source>
        <dbReference type="ARBA" id="ARBA00022664"/>
    </source>
</evidence>
<dbReference type="FunFam" id="3.30.70.330:FF:000107">
    <property type="entry name" value="TAR DNA-binding protein 43"/>
    <property type="match status" value="1"/>
</dbReference>